<feature type="transmembrane region" description="Helical" evidence="14">
    <location>
        <begin position="519"/>
        <end position="539"/>
    </location>
</feature>
<dbReference type="SUPFAM" id="SSF52540">
    <property type="entry name" value="P-loop containing nucleoside triphosphate hydrolases"/>
    <property type="match status" value="1"/>
</dbReference>
<proteinExistence type="inferred from homology"/>
<reference evidence="16 17" key="1">
    <citation type="submission" date="2021-03" db="EMBL/GenBank/DDBJ databases">
        <title>Caproiciproducens sp. nov. isolated from feces of cow.</title>
        <authorList>
            <person name="Choi J.-Y."/>
        </authorList>
    </citation>
    <scope>NUCLEOTIDE SEQUENCE [LARGE SCALE GENOMIC DNA]</scope>
    <source>
        <strain evidence="16 17">AGMB10547</strain>
    </source>
</reference>
<dbReference type="InterPro" id="IPR011642">
    <property type="entry name" value="Gate_dom"/>
</dbReference>
<evidence type="ECO:0000256" key="12">
    <source>
        <dbReference type="ARBA" id="ARBA00023136"/>
    </source>
</evidence>
<keyword evidence="8 14" id="KW-1133">Transmembrane helix</keyword>
<dbReference type="InterPro" id="IPR030389">
    <property type="entry name" value="G_FEOB_dom"/>
</dbReference>
<evidence type="ECO:0000256" key="11">
    <source>
        <dbReference type="ARBA" id="ARBA00023134"/>
    </source>
</evidence>
<evidence type="ECO:0000256" key="13">
    <source>
        <dbReference type="NCBIfam" id="TIGR00437"/>
    </source>
</evidence>
<dbReference type="Pfam" id="PF02421">
    <property type="entry name" value="FeoB_N"/>
    <property type="match status" value="1"/>
</dbReference>
<evidence type="ECO:0000256" key="3">
    <source>
        <dbReference type="ARBA" id="ARBA00022448"/>
    </source>
</evidence>
<dbReference type="PRINTS" id="PR00326">
    <property type="entry name" value="GTP1OBG"/>
</dbReference>
<comment type="function">
    <text evidence="1 14">Probable transporter of a GTP-driven Fe(2+) uptake system.</text>
</comment>
<evidence type="ECO:0000256" key="14">
    <source>
        <dbReference type="RuleBase" id="RU362098"/>
    </source>
</evidence>
<feature type="transmembrane region" description="Helical" evidence="14">
    <location>
        <begin position="551"/>
        <end position="576"/>
    </location>
</feature>
<keyword evidence="5 14" id="KW-0410">Iron transport</keyword>
<evidence type="ECO:0000313" key="16">
    <source>
        <dbReference type="EMBL" id="MBW7571807.1"/>
    </source>
</evidence>
<keyword evidence="17" id="KW-1185">Reference proteome</keyword>
<feature type="transmembrane region" description="Helical" evidence="14">
    <location>
        <begin position="597"/>
        <end position="615"/>
    </location>
</feature>
<dbReference type="Proteomes" id="UP000719942">
    <property type="component" value="Unassembled WGS sequence"/>
</dbReference>
<dbReference type="NCBIfam" id="TIGR00437">
    <property type="entry name" value="feoB"/>
    <property type="match status" value="1"/>
</dbReference>
<dbReference type="CDD" id="cd01879">
    <property type="entry name" value="FeoB"/>
    <property type="match status" value="1"/>
</dbReference>
<dbReference type="NCBIfam" id="TIGR00231">
    <property type="entry name" value="small_GTP"/>
    <property type="match status" value="1"/>
</dbReference>
<feature type="transmembrane region" description="Helical" evidence="14">
    <location>
        <begin position="464"/>
        <end position="482"/>
    </location>
</feature>
<organism evidence="16 17">
    <name type="scientific">Caproiciproducens faecalis</name>
    <dbReference type="NCBI Taxonomy" id="2820301"/>
    <lineage>
        <taxon>Bacteria</taxon>
        <taxon>Bacillati</taxon>
        <taxon>Bacillota</taxon>
        <taxon>Clostridia</taxon>
        <taxon>Eubacteriales</taxon>
        <taxon>Acutalibacteraceae</taxon>
        <taxon>Caproiciproducens</taxon>
    </lineage>
</organism>
<keyword evidence="9 14" id="KW-0408">Iron</keyword>
<evidence type="ECO:0000256" key="10">
    <source>
        <dbReference type="ARBA" id="ARBA00023065"/>
    </source>
</evidence>
<dbReference type="Gene3D" id="3.40.50.300">
    <property type="entry name" value="P-loop containing nucleotide triphosphate hydrolases"/>
    <property type="match status" value="1"/>
</dbReference>
<name>A0ABS7DKH3_9FIRM</name>
<keyword evidence="7" id="KW-0547">Nucleotide-binding</keyword>
<dbReference type="InterPro" id="IPR003373">
    <property type="entry name" value="Fe2_transport_prot-B"/>
</dbReference>
<evidence type="ECO:0000256" key="5">
    <source>
        <dbReference type="ARBA" id="ARBA00022496"/>
    </source>
</evidence>
<dbReference type="InterPro" id="IPR011640">
    <property type="entry name" value="Fe2_transport_prot_B_C"/>
</dbReference>
<keyword evidence="6 14" id="KW-0812">Transmembrane</keyword>
<evidence type="ECO:0000256" key="1">
    <source>
        <dbReference type="ARBA" id="ARBA00003926"/>
    </source>
</evidence>
<gene>
    <name evidence="16" type="primary">feoB</name>
    <name evidence="16" type="ORF">J5W02_03180</name>
</gene>
<dbReference type="InterPro" id="IPR050860">
    <property type="entry name" value="FeoB_GTPase"/>
</dbReference>
<comment type="subcellular location">
    <subcellularLocation>
        <location evidence="2 14">Cell membrane</location>
        <topology evidence="2 14">Multi-pass membrane protein</topology>
    </subcellularLocation>
</comment>
<dbReference type="InterPro" id="IPR005225">
    <property type="entry name" value="Small_GTP-bd"/>
</dbReference>
<dbReference type="EMBL" id="JAGFNZ010000001">
    <property type="protein sequence ID" value="MBW7571807.1"/>
    <property type="molecule type" value="Genomic_DNA"/>
</dbReference>
<feature type="transmembrane region" description="Helical" evidence="14">
    <location>
        <begin position="402"/>
        <end position="422"/>
    </location>
</feature>
<dbReference type="InterPro" id="IPR006073">
    <property type="entry name" value="GTP-bd"/>
</dbReference>
<evidence type="ECO:0000256" key="9">
    <source>
        <dbReference type="ARBA" id="ARBA00023004"/>
    </source>
</evidence>
<keyword evidence="4" id="KW-1003">Cell membrane</keyword>
<accession>A0ABS7DKH3</accession>
<feature type="transmembrane region" description="Helical" evidence="14">
    <location>
        <begin position="292"/>
        <end position="316"/>
    </location>
</feature>
<feature type="transmembrane region" description="Helical" evidence="14">
    <location>
        <begin position="494"/>
        <end position="512"/>
    </location>
</feature>
<dbReference type="Pfam" id="PF07664">
    <property type="entry name" value="FeoB_C"/>
    <property type="match status" value="1"/>
</dbReference>
<comment type="similarity">
    <text evidence="14">Belongs to the TRAFAC class TrmE-Era-EngA-EngB-Septin-like GTPase superfamily. FeoB GTPase (TC 9.A.8) family.</text>
</comment>
<keyword evidence="11 14" id="KW-0342">GTP-binding</keyword>
<evidence type="ECO:0000256" key="2">
    <source>
        <dbReference type="ARBA" id="ARBA00004651"/>
    </source>
</evidence>
<feature type="domain" description="FeoB-type G" evidence="15">
    <location>
        <begin position="9"/>
        <end position="171"/>
    </location>
</feature>
<protein>
    <recommendedName>
        <fullName evidence="13 14">Ferrous iron transport protein B</fullName>
    </recommendedName>
</protein>
<dbReference type="PANTHER" id="PTHR43185:SF1">
    <property type="entry name" value="FE(2+) TRANSPORTER FEOB"/>
    <property type="match status" value="1"/>
</dbReference>
<keyword evidence="10" id="KW-0406">Ion transport</keyword>
<keyword evidence="12 14" id="KW-0472">Membrane</keyword>
<dbReference type="InterPro" id="IPR027417">
    <property type="entry name" value="P-loop_NTPase"/>
</dbReference>
<dbReference type="PANTHER" id="PTHR43185">
    <property type="entry name" value="FERROUS IRON TRANSPORT PROTEIN B"/>
    <property type="match status" value="1"/>
</dbReference>
<feature type="transmembrane region" description="Helical" evidence="14">
    <location>
        <begin position="230"/>
        <end position="248"/>
    </location>
</feature>
<keyword evidence="3 14" id="KW-0813">Transport</keyword>
<comment type="caution">
    <text evidence="16">The sequence shown here is derived from an EMBL/GenBank/DDBJ whole genome shotgun (WGS) entry which is preliminary data.</text>
</comment>
<feature type="transmembrane region" description="Helical" evidence="14">
    <location>
        <begin position="371"/>
        <end position="396"/>
    </location>
</feature>
<dbReference type="Pfam" id="PF07670">
    <property type="entry name" value="Gate"/>
    <property type="match status" value="2"/>
</dbReference>
<evidence type="ECO:0000256" key="8">
    <source>
        <dbReference type="ARBA" id="ARBA00022989"/>
    </source>
</evidence>
<dbReference type="RefSeq" id="WP_219964192.1">
    <property type="nucleotide sequence ID" value="NZ_JAGFNZ010000001.1"/>
</dbReference>
<evidence type="ECO:0000256" key="6">
    <source>
        <dbReference type="ARBA" id="ARBA00022692"/>
    </source>
</evidence>
<evidence type="ECO:0000259" key="15">
    <source>
        <dbReference type="PROSITE" id="PS51711"/>
    </source>
</evidence>
<sequence>MKNRKQANHYTVALAGNPNCGKTTLFNSLTGSTAYVGNWPGVTVEKKSGSARFGSDTLEIVDLPGIYSLVPYSPEEAIAGRFLEQEKPDLIINIVDASNIERNLYLTTQLMELNIPLVIAMNMMDVVKKRGDSVDCGLLSELTGIAVVPISASKGEGLSELLKAADSAAKQPAAYHHIPRPGAGSKDPDTALADARYHYIGAITRRTVKKHSASVKSASEKIDLIATNRFLAIPVFLLLIVFIFYITFGSVGSYLVHGVEFFISNCLSPRADAALASAGASPWARSLVVDGMIAGVGAVLKFLPQILLLFLLLSLLEDSGYMARAAFIMDAPMRRIGLSGRAFVPLLMGFGCTVPAVMGTRILESEKDKRLTILITPFMSCSAKTPVYSLFIAAFFVGNRPLAMFLIYSFGILVGLLSALLFKNSILKGDPAPFVMELPDYRLPTARTIWLHVRRRVGDFLQKAGTTVFIATVAVWLLQSFTVGLQMTNDSSNSIIATVGKAVAPVFTLCGFGSWKPVVALLTGLVAKESVISTMSVLYSGSLTDALHANFTTLSACSYLIFVLLYTPCVAALSAVRREMGSLKWTAVTAVYQLVTAWYWSAMFYQCAVLIQNLFRK</sequence>
<evidence type="ECO:0000256" key="7">
    <source>
        <dbReference type="ARBA" id="ARBA00022741"/>
    </source>
</evidence>
<evidence type="ECO:0000256" key="4">
    <source>
        <dbReference type="ARBA" id="ARBA00022475"/>
    </source>
</evidence>
<evidence type="ECO:0000313" key="17">
    <source>
        <dbReference type="Proteomes" id="UP000719942"/>
    </source>
</evidence>
<dbReference type="PROSITE" id="PS51711">
    <property type="entry name" value="G_FEOB"/>
    <property type="match status" value="1"/>
</dbReference>